<dbReference type="PANTHER" id="PTHR30333">
    <property type="entry name" value="CYTOCHROME C-TYPE PROTEIN"/>
    <property type="match status" value="1"/>
</dbReference>
<dbReference type="InterPro" id="IPR038266">
    <property type="entry name" value="NapC/NirT_cytc_sf"/>
</dbReference>
<dbReference type="InterPro" id="IPR051174">
    <property type="entry name" value="Cytochrome_c-type_ET"/>
</dbReference>
<feature type="transmembrane region" description="Helical" evidence="12">
    <location>
        <begin position="44"/>
        <end position="66"/>
    </location>
</feature>
<sequence length="506" mass="57209">MKLKLPESTKNWTSLVGATISVITLLMIIFLLTISLVFNQGGSYLGLIIYIILPAFLIAGLILIPIGMIRKRKQLKAQGAKEYVSRPLPFVDLNIPEHRNATLIFVIGTAVFLFISAVGSYEAFHFTESVSFCGETCHTVMIPEFTAYQSSPHARVKCVECHVGEGADWYVRSKLSGLRQVYKTIIGDVPKPILTPIHNLRPARETCERCHWPQKFYSRSIRMERHYLRDAENSEWDINLIMKVGAKFNALGLQEGIHWHINPNVKVEYAATDYRRQNIPWVKLIDNNTGEITIFESTDEPLDKGALDTLEVRQMDCIDCHNRPSHNYKPPEVFINTAITAGKISTKLPEIKSIAVSVCSEDYSTTDSALAGIRKTIEYFYIENYPKVIEEKNDLLQTAISSIQEQFSKNIFPEMKVRWDKYPFNIGHIKSLGCFRCHDDNHVSPSGKVISRDCNLCHLINSQGKPGELQKEAITESLTFIHPGGDVEESDWQESLCSDCHEGDGP</sequence>
<dbReference type="GO" id="GO:0005886">
    <property type="term" value="C:plasma membrane"/>
    <property type="evidence" value="ECO:0007669"/>
    <property type="project" value="UniProtKB-SubCell"/>
</dbReference>
<evidence type="ECO:0000256" key="6">
    <source>
        <dbReference type="ARBA" id="ARBA00022692"/>
    </source>
</evidence>
<protein>
    <submittedName>
        <fullName evidence="14">Cytochrome c family protein</fullName>
    </submittedName>
</protein>
<organism evidence="14">
    <name type="scientific">hydrothermal vent metagenome</name>
    <dbReference type="NCBI Taxonomy" id="652676"/>
    <lineage>
        <taxon>unclassified sequences</taxon>
        <taxon>metagenomes</taxon>
        <taxon>ecological metagenomes</taxon>
    </lineage>
</organism>
<evidence type="ECO:0000256" key="11">
    <source>
        <dbReference type="ARBA" id="ARBA00023136"/>
    </source>
</evidence>
<feature type="transmembrane region" description="Helical" evidence="12">
    <location>
        <begin position="103"/>
        <end position="121"/>
    </location>
</feature>
<keyword evidence="4" id="KW-1003">Cell membrane</keyword>
<evidence type="ECO:0000256" key="10">
    <source>
        <dbReference type="ARBA" id="ARBA00023004"/>
    </source>
</evidence>
<evidence type="ECO:0000313" key="14">
    <source>
        <dbReference type="EMBL" id="VAX27989.1"/>
    </source>
</evidence>
<dbReference type="InterPro" id="IPR036280">
    <property type="entry name" value="Multihaem_cyt_sf"/>
</dbReference>
<name>A0A3B1CCQ0_9ZZZZ</name>
<evidence type="ECO:0000259" key="13">
    <source>
        <dbReference type="Pfam" id="PF03264"/>
    </source>
</evidence>
<evidence type="ECO:0000256" key="5">
    <source>
        <dbReference type="ARBA" id="ARBA00022617"/>
    </source>
</evidence>
<evidence type="ECO:0000256" key="8">
    <source>
        <dbReference type="ARBA" id="ARBA00022982"/>
    </source>
</evidence>
<keyword evidence="11 12" id="KW-0472">Membrane</keyword>
<keyword evidence="7" id="KW-0479">Metal-binding</keyword>
<dbReference type="InterPro" id="IPR005126">
    <property type="entry name" value="NapC/NirT_cyt_c_N"/>
</dbReference>
<dbReference type="EMBL" id="UOGD01000400">
    <property type="protein sequence ID" value="VAX27989.1"/>
    <property type="molecule type" value="Genomic_DNA"/>
</dbReference>
<keyword evidence="10" id="KW-0408">Iron</keyword>
<evidence type="ECO:0000256" key="4">
    <source>
        <dbReference type="ARBA" id="ARBA00022475"/>
    </source>
</evidence>
<keyword evidence="6 12" id="KW-0812">Transmembrane</keyword>
<keyword evidence="5" id="KW-0349">Heme</keyword>
<dbReference type="Gene3D" id="1.10.3820.10">
    <property type="entry name" value="Di-heme elbow motif domain"/>
    <property type="match status" value="1"/>
</dbReference>
<evidence type="ECO:0000256" key="7">
    <source>
        <dbReference type="ARBA" id="ARBA00022723"/>
    </source>
</evidence>
<feature type="domain" description="NapC/NirT cytochrome c N-terminal" evidence="13">
    <location>
        <begin position="99"/>
        <end position="189"/>
    </location>
</feature>
<comment type="subcellular location">
    <subcellularLocation>
        <location evidence="1">Cell membrane</location>
    </subcellularLocation>
</comment>
<evidence type="ECO:0000256" key="3">
    <source>
        <dbReference type="ARBA" id="ARBA00022448"/>
    </source>
</evidence>
<keyword evidence="9 12" id="KW-1133">Transmembrane helix</keyword>
<accession>A0A3B1CCQ0</accession>
<evidence type="ECO:0000256" key="9">
    <source>
        <dbReference type="ARBA" id="ARBA00022989"/>
    </source>
</evidence>
<dbReference type="GO" id="GO:0009061">
    <property type="term" value="P:anaerobic respiration"/>
    <property type="evidence" value="ECO:0007669"/>
    <property type="project" value="TreeGrafter"/>
</dbReference>
<evidence type="ECO:0000256" key="1">
    <source>
        <dbReference type="ARBA" id="ARBA00004236"/>
    </source>
</evidence>
<reference evidence="14" key="1">
    <citation type="submission" date="2018-06" db="EMBL/GenBank/DDBJ databases">
        <authorList>
            <person name="Zhirakovskaya E."/>
        </authorList>
    </citation>
    <scope>NUCLEOTIDE SEQUENCE</scope>
</reference>
<dbReference type="GO" id="GO:0046872">
    <property type="term" value="F:metal ion binding"/>
    <property type="evidence" value="ECO:0007669"/>
    <property type="project" value="UniProtKB-KW"/>
</dbReference>
<dbReference type="SUPFAM" id="SSF48695">
    <property type="entry name" value="Multiheme cytochromes"/>
    <property type="match status" value="1"/>
</dbReference>
<dbReference type="AlphaFoldDB" id="A0A3B1CCQ0"/>
<dbReference type="PANTHER" id="PTHR30333:SF1">
    <property type="entry name" value="CYTOCHROME C-TYPE PROTEIN NAPC"/>
    <property type="match status" value="1"/>
</dbReference>
<evidence type="ECO:0000256" key="12">
    <source>
        <dbReference type="SAM" id="Phobius"/>
    </source>
</evidence>
<comment type="similarity">
    <text evidence="2">Belongs to the NapC/NirT/NrfH family.</text>
</comment>
<dbReference type="Pfam" id="PF03264">
    <property type="entry name" value="Cytochrom_NNT"/>
    <property type="match status" value="1"/>
</dbReference>
<keyword evidence="3" id="KW-0813">Transport</keyword>
<feature type="transmembrane region" description="Helical" evidence="12">
    <location>
        <begin position="12"/>
        <end position="38"/>
    </location>
</feature>
<dbReference type="GO" id="GO:0009055">
    <property type="term" value="F:electron transfer activity"/>
    <property type="evidence" value="ECO:0007669"/>
    <property type="project" value="TreeGrafter"/>
</dbReference>
<proteinExistence type="inferred from homology"/>
<keyword evidence="8" id="KW-0249">Electron transport</keyword>
<gene>
    <name evidence="14" type="ORF">MNBD_IGNAVI01-93</name>
</gene>
<evidence type="ECO:0000256" key="2">
    <source>
        <dbReference type="ARBA" id="ARBA00007395"/>
    </source>
</evidence>